<sequence length="58" mass="6458">MKTQWRKSSRSQGNGGACVEARRSDVNQQIRDSKLGNASPVFSMTVEDFGCLLRAARR</sequence>
<dbReference type="Pfam" id="PF04149">
    <property type="entry name" value="DUF397"/>
    <property type="match status" value="1"/>
</dbReference>
<name>A0A895XUT9_9ACTN</name>
<dbReference type="InterPro" id="IPR007278">
    <property type="entry name" value="DUF397"/>
</dbReference>
<proteinExistence type="predicted"/>
<dbReference type="RefSeq" id="WP_213172001.1">
    <property type="nucleotide sequence ID" value="NZ_CP070496.1"/>
</dbReference>
<accession>A0A895XUT9</accession>
<evidence type="ECO:0000313" key="4">
    <source>
        <dbReference type="Proteomes" id="UP000662939"/>
    </source>
</evidence>
<dbReference type="AlphaFoldDB" id="A0A895XUT9"/>
<protein>
    <submittedName>
        <fullName evidence="3">DUF397 domain-containing protein</fullName>
    </submittedName>
</protein>
<organism evidence="3 4">
    <name type="scientific">Natronoglycomyces albus</name>
    <dbReference type="NCBI Taxonomy" id="2811108"/>
    <lineage>
        <taxon>Bacteria</taxon>
        <taxon>Bacillati</taxon>
        <taxon>Actinomycetota</taxon>
        <taxon>Actinomycetes</taxon>
        <taxon>Glycomycetales</taxon>
        <taxon>Glycomycetaceae</taxon>
        <taxon>Natronoglycomyces</taxon>
    </lineage>
</organism>
<dbReference type="KEGG" id="nav:JQS30_03440"/>
<gene>
    <name evidence="3" type="ORF">JQS30_03440</name>
</gene>
<evidence type="ECO:0000259" key="2">
    <source>
        <dbReference type="Pfam" id="PF04149"/>
    </source>
</evidence>
<evidence type="ECO:0000256" key="1">
    <source>
        <dbReference type="SAM" id="MobiDB-lite"/>
    </source>
</evidence>
<reference evidence="3" key="1">
    <citation type="submission" date="2021-02" db="EMBL/GenBank/DDBJ databases">
        <title>Natronoglycomyces albus gen. nov., sp. nov, a haloalkaliphilic actinobacterium from a soda solonchak soil.</title>
        <authorList>
            <person name="Sorokin D.Y."/>
            <person name="Khijniak T.V."/>
            <person name="Zakharycheva A.P."/>
            <person name="Boueva O.V."/>
            <person name="Ariskina E.V."/>
            <person name="Hahnke R.L."/>
            <person name="Bunk B."/>
            <person name="Sproer C."/>
            <person name="Schumann P."/>
            <person name="Evtushenko L.I."/>
            <person name="Kublanov I.V."/>
        </authorList>
    </citation>
    <scope>NUCLEOTIDE SEQUENCE</scope>
    <source>
        <strain evidence="3">DSM 106290</strain>
    </source>
</reference>
<keyword evidence="4" id="KW-1185">Reference proteome</keyword>
<feature type="domain" description="DUF397" evidence="2">
    <location>
        <begin position="3"/>
        <end position="57"/>
    </location>
</feature>
<evidence type="ECO:0000313" key="3">
    <source>
        <dbReference type="EMBL" id="QSB05990.1"/>
    </source>
</evidence>
<feature type="region of interest" description="Disordered" evidence="1">
    <location>
        <begin position="1"/>
        <end position="23"/>
    </location>
</feature>
<dbReference type="EMBL" id="CP070496">
    <property type="protein sequence ID" value="QSB05990.1"/>
    <property type="molecule type" value="Genomic_DNA"/>
</dbReference>
<dbReference type="Proteomes" id="UP000662939">
    <property type="component" value="Chromosome"/>
</dbReference>